<feature type="region of interest" description="Disordered" evidence="1">
    <location>
        <begin position="698"/>
        <end position="731"/>
    </location>
</feature>
<feature type="compositionally biased region" description="Basic and acidic residues" evidence="1">
    <location>
        <begin position="363"/>
        <end position="373"/>
    </location>
</feature>
<dbReference type="EMBL" id="JARQWQ010000002">
    <property type="protein sequence ID" value="KAK2573453.1"/>
    <property type="molecule type" value="Genomic_DNA"/>
</dbReference>
<feature type="region of interest" description="Disordered" evidence="1">
    <location>
        <begin position="816"/>
        <end position="840"/>
    </location>
</feature>
<reference evidence="2" key="1">
    <citation type="journal article" date="2023" name="G3 (Bethesda)">
        <title>Whole genome assembly and annotation of the endangered Caribbean coral Acropora cervicornis.</title>
        <authorList>
            <person name="Selwyn J.D."/>
            <person name="Vollmer S.V."/>
        </authorList>
    </citation>
    <scope>NUCLEOTIDE SEQUENCE</scope>
    <source>
        <strain evidence="2">K2</strain>
    </source>
</reference>
<comment type="caution">
    <text evidence="2">The sequence shown here is derived from an EMBL/GenBank/DDBJ whole genome shotgun (WGS) entry which is preliminary data.</text>
</comment>
<keyword evidence="3" id="KW-1185">Reference proteome</keyword>
<feature type="compositionally biased region" description="Basic and acidic residues" evidence="1">
    <location>
        <begin position="715"/>
        <end position="731"/>
    </location>
</feature>
<gene>
    <name evidence="2" type="ORF">P5673_001107</name>
</gene>
<reference evidence="2" key="2">
    <citation type="journal article" date="2023" name="Science">
        <title>Genomic signatures of disease resistance in endangered staghorn corals.</title>
        <authorList>
            <person name="Vollmer S.V."/>
            <person name="Selwyn J.D."/>
            <person name="Despard B.A."/>
            <person name="Roesel C.L."/>
        </authorList>
    </citation>
    <scope>NUCLEOTIDE SEQUENCE</scope>
    <source>
        <strain evidence="2">K2</strain>
    </source>
</reference>
<evidence type="ECO:0000313" key="3">
    <source>
        <dbReference type="Proteomes" id="UP001249851"/>
    </source>
</evidence>
<feature type="compositionally biased region" description="Basic residues" evidence="1">
    <location>
        <begin position="997"/>
        <end position="1015"/>
    </location>
</feature>
<organism evidence="2 3">
    <name type="scientific">Acropora cervicornis</name>
    <name type="common">Staghorn coral</name>
    <dbReference type="NCBI Taxonomy" id="6130"/>
    <lineage>
        <taxon>Eukaryota</taxon>
        <taxon>Metazoa</taxon>
        <taxon>Cnidaria</taxon>
        <taxon>Anthozoa</taxon>
        <taxon>Hexacorallia</taxon>
        <taxon>Scleractinia</taxon>
        <taxon>Astrocoeniina</taxon>
        <taxon>Acroporidae</taxon>
        <taxon>Acropora</taxon>
    </lineage>
</organism>
<evidence type="ECO:0000256" key="1">
    <source>
        <dbReference type="SAM" id="MobiDB-lite"/>
    </source>
</evidence>
<evidence type="ECO:0000313" key="2">
    <source>
        <dbReference type="EMBL" id="KAK2573453.1"/>
    </source>
</evidence>
<feature type="region of interest" description="Disordered" evidence="1">
    <location>
        <begin position="399"/>
        <end position="448"/>
    </location>
</feature>
<feature type="region of interest" description="Disordered" evidence="1">
    <location>
        <begin position="348"/>
        <end position="373"/>
    </location>
</feature>
<dbReference type="Proteomes" id="UP001249851">
    <property type="component" value="Unassembled WGS sequence"/>
</dbReference>
<sequence>MRQFCRVRSCDIHHYLLGEFFNMTDEPVVIWDDFHDPSCDAFPMSPRQRTDQNALLPWTPWRESYAKGLRRSLPRMYGPMYGGFSSVESVKSKSLPYHGIRSAFMPVARFPAPCYHSACPAVDLVANPYSDICNNLRSTNCPVENQHLIPVQKRDVFHIEQTQCCDVTSPRSSAPQCCFFGIGHLGNHRPRENKAPMDLERINTKIGSTQPDKIAIQVQKEKPATPLGVMLSPPQLIKTFVVQKELDHKKPNQNRLEAAGTKEGCQMNYGNTKHEELCKGAPNSYPLQSAIGTSVKTVDHWPTIYHRCVAPKKSSPKKLQNGQSFSNCRDNCARLTHSNQRALEVRPGTGSVVTTKSGFPRHQAKESESIDDKSRAKCFPESSLLVTPREGSVVVHHRRSVESQGNENTPQGLKRNNSRFSGQHLSSMTSSSCHLGSKKSLNNESARKVERTFNLSISSKQYFDSASDIAVPRQPTFLPNAGSLPRVQSYPLFNGNSQRGSSKSYYDLKASESVCMQLKPGASFNRAQLMQSQKTRVQGLKNKFADCYGVKMFSSPKRRCKRRNSKIGQETQHAACWSMENIVAVENKLETSSIAMPNEEPLKVDQTRTMMASTFVNELEKRRETSSKGQGKLNDHFSFNEDNEKQDFTSRYISDTKIRKLCEQRRGKPIEDHLKMFETRAFEKHPVPFDGRCKQRLKSSPNNETTVPLCSQSQEVHHQVDDSSPKRKIASDGDTVLASPKARILVKVGESYRLGKTSLSQSTRSELKSLPPLPSEPDLESMGVHYGGFAIDHKTLPRIVAVHSIVAEKDDGFREGNVGSGGERDVWTSLTRKPNIGGDYQESKAQMVPTESYSNLFKDKSRNDLDGTPSMKRSFPSWDTVDDRTILKEARNFALWNHISSPSKKITPEVIDPEEDVQGGKTENKQPSFRKKLTVLELSEKILYTRQRIEKEAIAWKRKLLLRVEGMFLKRLRKAEKETGEKADILIYEPSDEKVEKQRRRKLGKRRKTSTKNAKKQNTVAKE</sequence>
<proteinExistence type="predicted"/>
<feature type="compositionally biased region" description="Polar residues" evidence="1">
    <location>
        <begin position="402"/>
        <end position="444"/>
    </location>
</feature>
<name>A0AAD9VG92_ACRCE</name>
<protein>
    <submittedName>
        <fullName evidence="2">Uncharacterized protein</fullName>
    </submittedName>
</protein>
<feature type="region of interest" description="Disordered" evidence="1">
    <location>
        <begin position="993"/>
        <end position="1023"/>
    </location>
</feature>
<feature type="region of interest" description="Disordered" evidence="1">
    <location>
        <begin position="757"/>
        <end position="778"/>
    </location>
</feature>
<accession>A0AAD9VG92</accession>
<feature type="region of interest" description="Disordered" evidence="1">
    <location>
        <begin position="619"/>
        <end position="640"/>
    </location>
</feature>
<dbReference type="AlphaFoldDB" id="A0AAD9VG92"/>
<feature type="compositionally biased region" description="Polar residues" evidence="1">
    <location>
        <begin position="698"/>
        <end position="714"/>
    </location>
</feature>